<protein>
    <recommendedName>
        <fullName evidence="3">Homeodomain-like DNA binding domain-containing transcription factor</fullName>
    </recommendedName>
</protein>
<evidence type="ECO:0000313" key="2">
    <source>
        <dbReference type="Proteomes" id="UP000077315"/>
    </source>
</evidence>
<keyword evidence="2" id="KW-1185">Reference proteome</keyword>
<dbReference type="RefSeq" id="XP_018296759.1">
    <property type="nucleotide sequence ID" value="XM_018430457.1"/>
</dbReference>
<reference evidence="2" key="1">
    <citation type="submission" date="2015-06" db="EMBL/GenBank/DDBJ databases">
        <title>Expansion of signal transduction pathways in fungi by whole-genome duplication.</title>
        <authorList>
            <consortium name="DOE Joint Genome Institute"/>
            <person name="Corrochano L.M."/>
            <person name="Kuo A."/>
            <person name="Marcet-Houben M."/>
            <person name="Polaino S."/>
            <person name="Salamov A."/>
            <person name="Villalobos J.M."/>
            <person name="Alvarez M.I."/>
            <person name="Avalos J."/>
            <person name="Benito E.P."/>
            <person name="Benoit I."/>
            <person name="Burger G."/>
            <person name="Camino L.P."/>
            <person name="Canovas D."/>
            <person name="Cerda-Olmedo E."/>
            <person name="Cheng J.-F."/>
            <person name="Dominguez A."/>
            <person name="Elias M."/>
            <person name="Eslava A.P."/>
            <person name="Glaser F."/>
            <person name="Grimwood J."/>
            <person name="Gutierrez G."/>
            <person name="Heitman J."/>
            <person name="Henrissat B."/>
            <person name="Iturriaga E.A."/>
            <person name="Lang B.F."/>
            <person name="Lavin J.L."/>
            <person name="Lee S."/>
            <person name="Li W."/>
            <person name="Lindquist E."/>
            <person name="Lopez-Garcia S."/>
            <person name="Luque E.M."/>
            <person name="Marcos A.T."/>
            <person name="Martin J."/>
            <person name="McCluskey K."/>
            <person name="Medina H.R."/>
            <person name="Miralles-Duran A."/>
            <person name="Miyazaki A."/>
            <person name="Munoz-Torres E."/>
            <person name="Oguiza J.A."/>
            <person name="Ohm R."/>
            <person name="Olmedo M."/>
            <person name="Orejas M."/>
            <person name="Ortiz-Castellanos L."/>
            <person name="Pisabarro A.G."/>
            <person name="Rodriguez-Romero J."/>
            <person name="Ruiz-Herrera J."/>
            <person name="Ruiz-Vazquez R."/>
            <person name="Sanz C."/>
            <person name="Schackwitz W."/>
            <person name="Schmutz J."/>
            <person name="Shahriari M."/>
            <person name="Shelest E."/>
            <person name="Silva-Franco F."/>
            <person name="Soanes D."/>
            <person name="Syed K."/>
            <person name="Tagua V.G."/>
            <person name="Talbot N.J."/>
            <person name="Thon M."/>
            <person name="De vries R.P."/>
            <person name="Wiebenga A."/>
            <person name="Yadav J.S."/>
            <person name="Braun E.L."/>
            <person name="Baker S."/>
            <person name="Garre V."/>
            <person name="Horwitz B."/>
            <person name="Torres-Martinez S."/>
            <person name="Idnurm A."/>
            <person name="Herrera-Estrella A."/>
            <person name="Gabaldon T."/>
            <person name="Grigoriev I.V."/>
        </authorList>
    </citation>
    <scope>NUCLEOTIDE SEQUENCE [LARGE SCALE GENOMIC DNA]</scope>
    <source>
        <strain evidence="2">NRRL 1555(-)</strain>
    </source>
</reference>
<organism evidence="1 2">
    <name type="scientific">Phycomyces blakesleeanus (strain ATCC 8743b / DSM 1359 / FGSC 10004 / NBRC 33097 / NRRL 1555)</name>
    <dbReference type="NCBI Taxonomy" id="763407"/>
    <lineage>
        <taxon>Eukaryota</taxon>
        <taxon>Fungi</taxon>
        <taxon>Fungi incertae sedis</taxon>
        <taxon>Mucoromycota</taxon>
        <taxon>Mucoromycotina</taxon>
        <taxon>Mucoromycetes</taxon>
        <taxon>Mucorales</taxon>
        <taxon>Phycomycetaceae</taxon>
        <taxon>Phycomyces</taxon>
    </lineage>
</organism>
<dbReference type="VEuPathDB" id="FungiDB:PHYBLDRAFT_140776"/>
<accession>A0A167PXK4</accession>
<dbReference type="AlphaFoldDB" id="A0A167PXK4"/>
<dbReference type="InParanoid" id="A0A167PXK4"/>
<evidence type="ECO:0008006" key="3">
    <source>
        <dbReference type="Google" id="ProtNLM"/>
    </source>
</evidence>
<proteinExistence type="predicted"/>
<dbReference type="Proteomes" id="UP000077315">
    <property type="component" value="Unassembled WGS sequence"/>
</dbReference>
<name>A0A167PXK4_PHYB8</name>
<sequence>MFMDTPAILTFNYPLLPSSPQSDKVCNTTVSSAIWEAHFQYVFNDIPFVSNRIAAIAVSHIRRLELEEFLRRAT</sequence>
<dbReference type="GeneID" id="28991363"/>
<gene>
    <name evidence="1" type="ORF">PHYBLDRAFT_140776</name>
</gene>
<dbReference type="EMBL" id="KV440973">
    <property type="protein sequence ID" value="OAD78719.1"/>
    <property type="molecule type" value="Genomic_DNA"/>
</dbReference>
<evidence type="ECO:0000313" key="1">
    <source>
        <dbReference type="EMBL" id="OAD78719.1"/>
    </source>
</evidence>